<keyword evidence="2" id="KW-1185">Reference proteome</keyword>
<feature type="non-terminal residue" evidence="1">
    <location>
        <position position="1"/>
    </location>
</feature>
<organism evidence="1 2">
    <name type="scientific">Coniosporium uncinatum</name>
    <dbReference type="NCBI Taxonomy" id="93489"/>
    <lineage>
        <taxon>Eukaryota</taxon>
        <taxon>Fungi</taxon>
        <taxon>Dikarya</taxon>
        <taxon>Ascomycota</taxon>
        <taxon>Pezizomycotina</taxon>
        <taxon>Dothideomycetes</taxon>
        <taxon>Dothideomycetes incertae sedis</taxon>
        <taxon>Coniosporium</taxon>
    </lineage>
</organism>
<comment type="caution">
    <text evidence="1">The sequence shown here is derived from an EMBL/GenBank/DDBJ whole genome shotgun (WGS) entry which is preliminary data.</text>
</comment>
<accession>A0ACC3D679</accession>
<dbReference type="Proteomes" id="UP001186974">
    <property type="component" value="Unassembled WGS sequence"/>
</dbReference>
<sequence>EMKMKQYKKIPSERAVQHTSRLLETAENKLIAAMREHKAGFTASIPKLGKEDKPLTQSKVHASNTPDALGRARVDVAQTFTELRQEYAREMDRTIASKERRDKLAAELEAVTDNEAKSAELKVSLEKEQEALKALFTARIDILAKERKLAQRLHPLDPSVVYTKQEGKSLARILAELRRLHLSNIPSREVTPTHSPRTSGRPRTGSTSWADIMEANNAMAEQKSAIEDGELPESGPPGGQTGIHSINQRARDNVGRVMKYTDKGLESEAELADVTEKVEGKSNSADVVPRGRKITNL</sequence>
<gene>
    <name evidence="1" type="ORF">LTS18_003994</name>
</gene>
<proteinExistence type="predicted"/>
<name>A0ACC3D679_9PEZI</name>
<dbReference type="EMBL" id="JAWDJW010007278">
    <property type="protein sequence ID" value="KAK3062467.1"/>
    <property type="molecule type" value="Genomic_DNA"/>
</dbReference>
<reference evidence="1" key="1">
    <citation type="submission" date="2024-09" db="EMBL/GenBank/DDBJ databases">
        <title>Black Yeasts Isolated from many extreme environments.</title>
        <authorList>
            <person name="Coleine C."/>
            <person name="Stajich J.E."/>
            <person name="Selbmann L."/>
        </authorList>
    </citation>
    <scope>NUCLEOTIDE SEQUENCE</scope>
    <source>
        <strain evidence="1">CCFEE 5737</strain>
    </source>
</reference>
<evidence type="ECO:0000313" key="1">
    <source>
        <dbReference type="EMBL" id="KAK3062467.1"/>
    </source>
</evidence>
<protein>
    <submittedName>
        <fullName evidence="1">Uncharacterized protein</fullName>
    </submittedName>
</protein>
<evidence type="ECO:0000313" key="2">
    <source>
        <dbReference type="Proteomes" id="UP001186974"/>
    </source>
</evidence>